<organism evidence="10 11">
    <name type="scientific">Porites lobata</name>
    <dbReference type="NCBI Taxonomy" id="104759"/>
    <lineage>
        <taxon>Eukaryota</taxon>
        <taxon>Metazoa</taxon>
        <taxon>Cnidaria</taxon>
        <taxon>Anthozoa</taxon>
        <taxon>Hexacorallia</taxon>
        <taxon>Scleractinia</taxon>
        <taxon>Fungiina</taxon>
        <taxon>Poritidae</taxon>
        <taxon>Porites</taxon>
    </lineage>
</organism>
<gene>
    <name evidence="10" type="ORF">PLOB_00010843</name>
</gene>
<dbReference type="PANTHER" id="PTHR15944:SF0">
    <property type="entry name" value="PRENYLCYSTEINE LYASE DOMAIN-CONTAINING PROTEIN"/>
    <property type="match status" value="1"/>
</dbReference>
<evidence type="ECO:0000256" key="5">
    <source>
        <dbReference type="ARBA" id="ARBA00022827"/>
    </source>
</evidence>
<feature type="domain" description="Prenylcysteine lyase" evidence="9">
    <location>
        <begin position="134"/>
        <end position="489"/>
    </location>
</feature>
<accession>A0ABN8QYG7</accession>
<dbReference type="PANTHER" id="PTHR15944">
    <property type="entry name" value="FARNESYLCYSTEINE LYASE"/>
    <property type="match status" value="1"/>
</dbReference>
<dbReference type="InterPro" id="IPR036188">
    <property type="entry name" value="FAD/NAD-bd_sf"/>
</dbReference>
<dbReference type="SUPFAM" id="SSF51905">
    <property type="entry name" value="FAD/NAD(P)-binding domain"/>
    <property type="match status" value="1"/>
</dbReference>
<reference evidence="10 11" key="1">
    <citation type="submission" date="2022-05" db="EMBL/GenBank/DDBJ databases">
        <authorList>
            <consortium name="Genoscope - CEA"/>
            <person name="William W."/>
        </authorList>
    </citation>
    <scope>NUCLEOTIDE SEQUENCE [LARGE SCALE GENOMIC DNA]</scope>
</reference>
<keyword evidence="5" id="KW-0274">FAD</keyword>
<dbReference type="Pfam" id="PF07156">
    <property type="entry name" value="Prenylcys_lyase"/>
    <property type="match status" value="1"/>
</dbReference>
<dbReference type="Gene3D" id="3.50.50.60">
    <property type="entry name" value="FAD/NAD(P)-binding domain"/>
    <property type="match status" value="1"/>
</dbReference>
<dbReference type="PIRSF" id="PIRSF036292">
    <property type="entry name" value="Prenylcysteine_oxidase"/>
    <property type="match status" value="1"/>
</dbReference>
<keyword evidence="8" id="KW-1133">Transmembrane helix</keyword>
<dbReference type="Proteomes" id="UP001159405">
    <property type="component" value="Unassembled WGS sequence"/>
</dbReference>
<sequence length="600" mass="67147">MLRVLGFGLGTSILFIPALFLTRHRTVSAAQQTKNPNIAVIGAGIGGSSCSHFIRELFGSQATIDVFEASDRIGGRLATVKIAGKTFESGGSIIHRDNKYMVDFVKYLGLKKLESNEADALLGIYNGDEFVFYGSRWKILNYIKLIWRYGLFDLYTMDNFITSMLKNFSSIYKFQENHQAFTSVPDMLKAMGGNEMYEYTQQTTRQTLEKIGLNPTLIDELVTVVMRINYGQDVTLNGFAGAVSLAGSQGGLWSVEGGNWRVCDGLLSSSKATVYKNTRVTEVIKNNNGGTERPVYTLKGDGNIPDKQYDMVIVAAPLEISSYFFDCKGCRNWPSPKELGEFWRTVATFVHGQINLTHFGCGIEYDIPEVIGTTETPKNYFNSIGKQQPVENRTEEDPNGTPIRKVFSRSDLTDSQLNELFSSVNEVKVVSWLAYPHFTPPEKFWSFVLHDGVFYINAIEHSASAMEMSAVSAKNAALLAHQYYTGKASHVPSENRSSNTTPKRELVKAQSVQLMIFYSSIQRHLKYSENIMTVSSAASFFDFSAKGKDFSASSSFVIHIFIYTLLSYITIPTKIMKFKPMLQSRQVKHTPQNSINKLII</sequence>
<evidence type="ECO:0000256" key="6">
    <source>
        <dbReference type="ARBA" id="ARBA00023002"/>
    </source>
</evidence>
<evidence type="ECO:0000313" key="10">
    <source>
        <dbReference type="EMBL" id="CAH3170638.1"/>
    </source>
</evidence>
<comment type="caution">
    <text evidence="10">The sequence shown here is derived from an EMBL/GenBank/DDBJ whole genome shotgun (WGS) entry which is preliminary data.</text>
</comment>
<evidence type="ECO:0000256" key="1">
    <source>
        <dbReference type="ARBA" id="ARBA00001974"/>
    </source>
</evidence>
<evidence type="ECO:0000313" key="11">
    <source>
        <dbReference type="Proteomes" id="UP001159405"/>
    </source>
</evidence>
<keyword evidence="4" id="KW-0732">Signal</keyword>
<keyword evidence="7" id="KW-0325">Glycoprotein</keyword>
<name>A0ABN8QYG7_9CNID</name>
<protein>
    <recommendedName>
        <fullName evidence="9">Prenylcysteine lyase domain-containing protein</fullName>
    </recommendedName>
</protein>
<evidence type="ECO:0000256" key="2">
    <source>
        <dbReference type="ARBA" id="ARBA00009967"/>
    </source>
</evidence>
<dbReference type="Pfam" id="PF13450">
    <property type="entry name" value="NAD_binding_8"/>
    <property type="match status" value="1"/>
</dbReference>
<comment type="similarity">
    <text evidence="2">Belongs to the prenylcysteine oxidase family.</text>
</comment>
<keyword evidence="6" id="KW-0560">Oxidoreductase</keyword>
<keyword evidence="8" id="KW-0812">Transmembrane</keyword>
<evidence type="ECO:0000256" key="4">
    <source>
        <dbReference type="ARBA" id="ARBA00022729"/>
    </source>
</evidence>
<dbReference type="InterPro" id="IPR017046">
    <property type="entry name" value="Prenylcysteine_Oxase1"/>
</dbReference>
<evidence type="ECO:0000256" key="3">
    <source>
        <dbReference type="ARBA" id="ARBA00022630"/>
    </source>
</evidence>
<keyword evidence="8" id="KW-0472">Membrane</keyword>
<dbReference type="EMBL" id="CALNXK010000157">
    <property type="protein sequence ID" value="CAH3170638.1"/>
    <property type="molecule type" value="Genomic_DNA"/>
</dbReference>
<comment type="cofactor">
    <cofactor evidence="1">
        <name>FAD</name>
        <dbReference type="ChEBI" id="CHEBI:57692"/>
    </cofactor>
</comment>
<evidence type="ECO:0000256" key="8">
    <source>
        <dbReference type="SAM" id="Phobius"/>
    </source>
</evidence>
<keyword evidence="11" id="KW-1185">Reference proteome</keyword>
<keyword evidence="3" id="KW-0285">Flavoprotein</keyword>
<dbReference type="InterPro" id="IPR010795">
    <property type="entry name" value="Prenylcys_lyase"/>
</dbReference>
<evidence type="ECO:0000259" key="9">
    <source>
        <dbReference type="Pfam" id="PF07156"/>
    </source>
</evidence>
<evidence type="ECO:0000256" key="7">
    <source>
        <dbReference type="ARBA" id="ARBA00023180"/>
    </source>
</evidence>
<feature type="transmembrane region" description="Helical" evidence="8">
    <location>
        <begin position="550"/>
        <end position="571"/>
    </location>
</feature>
<proteinExistence type="inferred from homology"/>